<name>A0A229RLJ8_AMYAL</name>
<sequence>MNPPYSTSENRTLWIDRLHIAWRLLAPGGRLVAILPNGLTFRQDRRHRELRELVKSQGDYRDLPADSFISSGTGVRTVVAWMSRPTLPRCPFADGPTTGTSPT</sequence>
<dbReference type="Proteomes" id="UP000215563">
    <property type="component" value="Unassembled WGS sequence"/>
</dbReference>
<keyword evidence="1" id="KW-0489">Methyltransferase</keyword>
<dbReference type="GO" id="GO:0008168">
    <property type="term" value="F:methyltransferase activity"/>
    <property type="evidence" value="ECO:0007669"/>
    <property type="project" value="UniProtKB-KW"/>
</dbReference>
<organism evidence="1 2">
    <name type="scientific">Amycolatopsis alba DSM 44262</name>
    <dbReference type="NCBI Taxonomy" id="1125972"/>
    <lineage>
        <taxon>Bacteria</taxon>
        <taxon>Bacillati</taxon>
        <taxon>Actinomycetota</taxon>
        <taxon>Actinomycetes</taxon>
        <taxon>Pseudonocardiales</taxon>
        <taxon>Pseudonocardiaceae</taxon>
        <taxon>Amycolatopsis</taxon>
    </lineage>
</organism>
<accession>A0A229RLJ8</accession>
<dbReference type="AlphaFoldDB" id="A0A229RLJ8"/>
<dbReference type="Gene3D" id="3.40.50.150">
    <property type="entry name" value="Vaccinia Virus protein VP39"/>
    <property type="match status" value="1"/>
</dbReference>
<reference evidence="1 2" key="1">
    <citation type="submission" date="2017-07" db="EMBL/GenBank/DDBJ databases">
        <title>Amycolatopsis alba DSM 44262 Genome sequencing and assembly.</title>
        <authorList>
            <person name="Kaur N."/>
            <person name="Mayilraj S."/>
        </authorList>
    </citation>
    <scope>NUCLEOTIDE SEQUENCE [LARGE SCALE GENOMIC DNA]</scope>
    <source>
        <strain evidence="1 2">DSM 44262</strain>
    </source>
</reference>
<dbReference type="EMBL" id="NMQU01000074">
    <property type="protein sequence ID" value="OXM47517.1"/>
    <property type="molecule type" value="Genomic_DNA"/>
</dbReference>
<dbReference type="SUPFAM" id="SSF53335">
    <property type="entry name" value="S-adenosyl-L-methionine-dependent methyltransferases"/>
    <property type="match status" value="1"/>
</dbReference>
<gene>
    <name evidence="1" type="ORF">CFP75_23830</name>
</gene>
<keyword evidence="1" id="KW-0808">Transferase</keyword>
<dbReference type="GO" id="GO:0032259">
    <property type="term" value="P:methylation"/>
    <property type="evidence" value="ECO:0007669"/>
    <property type="project" value="UniProtKB-KW"/>
</dbReference>
<comment type="caution">
    <text evidence="1">The sequence shown here is derived from an EMBL/GenBank/DDBJ whole genome shotgun (WGS) entry which is preliminary data.</text>
</comment>
<evidence type="ECO:0000313" key="2">
    <source>
        <dbReference type="Proteomes" id="UP000215563"/>
    </source>
</evidence>
<proteinExistence type="predicted"/>
<dbReference type="InterPro" id="IPR029063">
    <property type="entry name" value="SAM-dependent_MTases_sf"/>
</dbReference>
<evidence type="ECO:0000313" key="1">
    <source>
        <dbReference type="EMBL" id="OXM47517.1"/>
    </source>
</evidence>
<keyword evidence="2" id="KW-1185">Reference proteome</keyword>
<protein>
    <submittedName>
        <fullName evidence="1">SAM-dependent methyltransferase</fullName>
    </submittedName>
</protein>